<evidence type="ECO:0000313" key="2">
    <source>
        <dbReference type="EMBL" id="CAB4036847.1"/>
    </source>
</evidence>
<accession>A0A6S7JYB6</accession>
<proteinExistence type="predicted"/>
<dbReference type="AlphaFoldDB" id="A0A6S7JYB6"/>
<reference evidence="2" key="1">
    <citation type="submission" date="2020-04" db="EMBL/GenBank/DDBJ databases">
        <authorList>
            <person name="Alioto T."/>
            <person name="Alioto T."/>
            <person name="Gomez Garrido J."/>
        </authorList>
    </citation>
    <scope>NUCLEOTIDE SEQUENCE</scope>
    <source>
        <strain evidence="2">A484AB</strain>
    </source>
</reference>
<feature type="non-terminal residue" evidence="2">
    <location>
        <position position="1"/>
    </location>
</feature>
<keyword evidence="3" id="KW-1185">Reference proteome</keyword>
<evidence type="ECO:0000256" key="1">
    <source>
        <dbReference type="SAM" id="MobiDB-lite"/>
    </source>
</evidence>
<protein>
    <submittedName>
        <fullName evidence="2">Uncharacterized protein LOC110245105</fullName>
    </submittedName>
</protein>
<name>A0A6S7JYB6_PARCT</name>
<dbReference type="SMART" id="SM00248">
    <property type="entry name" value="ANK"/>
    <property type="match status" value="1"/>
</dbReference>
<dbReference type="PROSITE" id="PS50088">
    <property type="entry name" value="ANK_REPEAT"/>
    <property type="match status" value="1"/>
</dbReference>
<dbReference type="OrthoDB" id="9995210at2759"/>
<comment type="caution">
    <text evidence="2">The sequence shown here is derived from an EMBL/GenBank/DDBJ whole genome shotgun (WGS) entry which is preliminary data.</text>
</comment>
<organism evidence="2 3">
    <name type="scientific">Paramuricea clavata</name>
    <name type="common">Red gorgonian</name>
    <name type="synonym">Violescent sea-whip</name>
    <dbReference type="NCBI Taxonomy" id="317549"/>
    <lineage>
        <taxon>Eukaryota</taxon>
        <taxon>Metazoa</taxon>
        <taxon>Cnidaria</taxon>
        <taxon>Anthozoa</taxon>
        <taxon>Octocorallia</taxon>
        <taxon>Malacalcyonacea</taxon>
        <taxon>Plexauridae</taxon>
        <taxon>Paramuricea</taxon>
    </lineage>
</organism>
<sequence length="157" mass="18260">DITLPFDDKIENFSIESARKHHDFLLRVQEHKKEMEVLVEKLILCEKSLDTDDVGIEEDEEKDAENEAGENQQFQKVDEKFQKVVDKLSAKIWSEHQSSDPDDLSRLVQYMQLNRDSWEKAAKHHGSTILHHTIEEDNLTLIKTLLNVGVNPNVKEK</sequence>
<gene>
    <name evidence="2" type="ORF">PACLA_8A038694</name>
</gene>
<dbReference type="InterPro" id="IPR002110">
    <property type="entry name" value="Ankyrin_rpt"/>
</dbReference>
<feature type="compositionally biased region" description="Acidic residues" evidence="1">
    <location>
        <begin position="54"/>
        <end position="68"/>
    </location>
</feature>
<dbReference type="PROSITE" id="PS50297">
    <property type="entry name" value="ANK_REP_REGION"/>
    <property type="match status" value="1"/>
</dbReference>
<evidence type="ECO:0000313" key="3">
    <source>
        <dbReference type="Proteomes" id="UP001152795"/>
    </source>
</evidence>
<dbReference type="EMBL" id="CACRXK020022477">
    <property type="protein sequence ID" value="CAB4036847.1"/>
    <property type="molecule type" value="Genomic_DNA"/>
</dbReference>
<dbReference type="Proteomes" id="UP001152795">
    <property type="component" value="Unassembled WGS sequence"/>
</dbReference>
<feature type="region of interest" description="Disordered" evidence="1">
    <location>
        <begin position="54"/>
        <end position="76"/>
    </location>
</feature>